<dbReference type="Proteomes" id="UP000295705">
    <property type="component" value="Unassembled WGS sequence"/>
</dbReference>
<feature type="transmembrane region" description="Helical" evidence="1">
    <location>
        <begin position="165"/>
        <end position="183"/>
    </location>
</feature>
<feature type="transmembrane region" description="Helical" evidence="1">
    <location>
        <begin position="189"/>
        <end position="210"/>
    </location>
</feature>
<gene>
    <name evidence="2" type="ORF">EV188_11550</name>
</gene>
<dbReference type="Pfam" id="PF06197">
    <property type="entry name" value="DUF998"/>
    <property type="match status" value="1"/>
</dbReference>
<dbReference type="OrthoDB" id="8159487at2"/>
<feature type="transmembrane region" description="Helical" evidence="1">
    <location>
        <begin position="91"/>
        <end position="110"/>
    </location>
</feature>
<proteinExistence type="predicted"/>
<feature type="transmembrane region" description="Helical" evidence="1">
    <location>
        <begin position="18"/>
        <end position="37"/>
    </location>
</feature>
<keyword evidence="1" id="KW-0812">Transmembrane</keyword>
<dbReference type="AlphaFoldDB" id="A0A4R6UKK8"/>
<keyword evidence="1" id="KW-0472">Membrane</keyword>
<sequence length="216" mass="21875">MSTITAPAPTTRNACTQLGVLATGLVGWCVVSVAQAATREGFDILVHPLSLLSTGDLGWLQIANFVVAGLLTVVGAGGLRRALRGTPGGTWAPRLVAAAGVGLVAAGAMVMDPGANFPVGAPADLPLVTWHAYGHMVAGTITFASLIAACFVLGRHFTRGGRRDLAVTSRSAGLALVVGWGWAMTGGVAGTLTLAIGAIAAMVWIAAVALRLRRTV</sequence>
<dbReference type="InterPro" id="IPR009339">
    <property type="entry name" value="DUF998"/>
</dbReference>
<feature type="transmembrane region" description="Helical" evidence="1">
    <location>
        <begin position="57"/>
        <end position="79"/>
    </location>
</feature>
<comment type="caution">
    <text evidence="2">The sequence shown here is derived from an EMBL/GenBank/DDBJ whole genome shotgun (WGS) entry which is preliminary data.</text>
</comment>
<evidence type="ECO:0000256" key="1">
    <source>
        <dbReference type="SAM" id="Phobius"/>
    </source>
</evidence>
<dbReference type="EMBL" id="SNYO01000015">
    <property type="protein sequence ID" value="TDQ46676.1"/>
    <property type="molecule type" value="Genomic_DNA"/>
</dbReference>
<keyword evidence="1" id="KW-1133">Transmembrane helix</keyword>
<accession>A0A4R6UKK8</accession>
<reference evidence="2 3" key="1">
    <citation type="submission" date="2019-03" db="EMBL/GenBank/DDBJ databases">
        <title>Genomic Encyclopedia of Type Strains, Phase IV (KMG-IV): sequencing the most valuable type-strain genomes for metagenomic binning, comparative biology and taxonomic classification.</title>
        <authorList>
            <person name="Goeker M."/>
        </authorList>
    </citation>
    <scope>NUCLEOTIDE SEQUENCE [LARGE SCALE GENOMIC DNA]</scope>
    <source>
        <strain evidence="2 3">DSM 45775</strain>
    </source>
</reference>
<protein>
    <submittedName>
        <fullName evidence="2">Uncharacterized protein DUF998</fullName>
    </submittedName>
</protein>
<evidence type="ECO:0000313" key="3">
    <source>
        <dbReference type="Proteomes" id="UP000295705"/>
    </source>
</evidence>
<feature type="transmembrane region" description="Helical" evidence="1">
    <location>
        <begin position="130"/>
        <end position="153"/>
    </location>
</feature>
<dbReference type="RefSeq" id="WP_133830044.1">
    <property type="nucleotide sequence ID" value="NZ_BAABHR010000070.1"/>
</dbReference>
<evidence type="ECO:0000313" key="2">
    <source>
        <dbReference type="EMBL" id="TDQ46676.1"/>
    </source>
</evidence>
<keyword evidence="3" id="KW-1185">Reference proteome</keyword>
<name>A0A4R6UKK8_9PSEU</name>
<organism evidence="2 3">
    <name type="scientific">Actinomycetospora succinea</name>
    <dbReference type="NCBI Taxonomy" id="663603"/>
    <lineage>
        <taxon>Bacteria</taxon>
        <taxon>Bacillati</taxon>
        <taxon>Actinomycetota</taxon>
        <taxon>Actinomycetes</taxon>
        <taxon>Pseudonocardiales</taxon>
        <taxon>Pseudonocardiaceae</taxon>
        <taxon>Actinomycetospora</taxon>
    </lineage>
</organism>